<dbReference type="Proteomes" id="UP000265520">
    <property type="component" value="Unassembled WGS sequence"/>
</dbReference>
<organism evidence="1 2">
    <name type="scientific">Trifolium medium</name>
    <dbReference type="NCBI Taxonomy" id="97028"/>
    <lineage>
        <taxon>Eukaryota</taxon>
        <taxon>Viridiplantae</taxon>
        <taxon>Streptophyta</taxon>
        <taxon>Embryophyta</taxon>
        <taxon>Tracheophyta</taxon>
        <taxon>Spermatophyta</taxon>
        <taxon>Magnoliopsida</taxon>
        <taxon>eudicotyledons</taxon>
        <taxon>Gunneridae</taxon>
        <taxon>Pentapetalae</taxon>
        <taxon>rosids</taxon>
        <taxon>fabids</taxon>
        <taxon>Fabales</taxon>
        <taxon>Fabaceae</taxon>
        <taxon>Papilionoideae</taxon>
        <taxon>50 kb inversion clade</taxon>
        <taxon>NPAAA clade</taxon>
        <taxon>Hologalegina</taxon>
        <taxon>IRL clade</taxon>
        <taxon>Trifolieae</taxon>
        <taxon>Trifolium</taxon>
    </lineage>
</organism>
<comment type="caution">
    <text evidence="1">The sequence shown here is derived from an EMBL/GenBank/DDBJ whole genome shotgun (WGS) entry which is preliminary data.</text>
</comment>
<accession>A0A392SKZ6</accession>
<reference evidence="1 2" key="1">
    <citation type="journal article" date="2018" name="Front. Plant Sci.">
        <title>Red Clover (Trifolium pratense) and Zigzag Clover (T. medium) - A Picture of Genomic Similarities and Differences.</title>
        <authorList>
            <person name="Dluhosova J."/>
            <person name="Istvanek J."/>
            <person name="Nedelnik J."/>
            <person name="Repkova J."/>
        </authorList>
    </citation>
    <scope>NUCLEOTIDE SEQUENCE [LARGE SCALE GENOMIC DNA]</scope>
    <source>
        <strain evidence="2">cv. 10/8</strain>
        <tissue evidence="1">Leaf</tissue>
    </source>
</reference>
<evidence type="ECO:0000313" key="1">
    <source>
        <dbReference type="EMBL" id="MCI48635.1"/>
    </source>
</evidence>
<dbReference type="AlphaFoldDB" id="A0A392SKZ6"/>
<protein>
    <submittedName>
        <fullName evidence="1">Uncharacterized protein</fullName>
    </submittedName>
</protein>
<sequence>MALPEDLCSWSCGCIGVGLGLAPRRPES</sequence>
<proteinExistence type="predicted"/>
<evidence type="ECO:0000313" key="2">
    <source>
        <dbReference type="Proteomes" id="UP000265520"/>
    </source>
</evidence>
<keyword evidence="2" id="KW-1185">Reference proteome</keyword>
<name>A0A392SKZ6_9FABA</name>
<dbReference type="EMBL" id="LXQA010389346">
    <property type="protein sequence ID" value="MCI48635.1"/>
    <property type="molecule type" value="Genomic_DNA"/>
</dbReference>